<dbReference type="InterPro" id="IPR018495">
    <property type="entry name" value="Succ_DH_cyt_bsu_CS"/>
</dbReference>
<proteinExistence type="predicted"/>
<feature type="transmembrane region" description="Helical" evidence="8">
    <location>
        <begin position="153"/>
        <end position="173"/>
    </location>
</feature>
<evidence type="ECO:0000256" key="4">
    <source>
        <dbReference type="ARBA" id="ARBA00022723"/>
    </source>
</evidence>
<dbReference type="GO" id="GO:0006099">
    <property type="term" value="P:tricarboxylic acid cycle"/>
    <property type="evidence" value="ECO:0007669"/>
    <property type="project" value="InterPro"/>
</dbReference>
<reference evidence="9 10" key="1">
    <citation type="journal article" date="2012" name="Eukaryot. Cell">
        <title>Draft genome sequence of Wickerhamomyces ciferrii NRRL Y-1031 F-60-10.</title>
        <authorList>
            <person name="Schneider J."/>
            <person name="Andrea H."/>
            <person name="Blom J."/>
            <person name="Jaenicke S."/>
            <person name="Ruckert C."/>
            <person name="Schorsch C."/>
            <person name="Szczepanowski R."/>
            <person name="Farwick M."/>
            <person name="Goesmann A."/>
            <person name="Puhler A."/>
            <person name="Schaffer S."/>
            <person name="Tauch A."/>
            <person name="Kohler T."/>
            <person name="Brinkrolf K."/>
        </authorList>
    </citation>
    <scope>NUCLEOTIDE SEQUENCE [LARGE SCALE GENOMIC DNA]</scope>
    <source>
        <strain evidence="10">ATCC 14091 / BCRC 22168 / CBS 111 / JCM 3599 / NBRC 0793 / NRRL Y-1031 F-60-10</strain>
    </source>
</reference>
<dbReference type="InterPro" id="IPR014314">
    <property type="entry name" value="Succ_DH_cytb556"/>
</dbReference>
<keyword evidence="10" id="KW-1185">Reference proteome</keyword>
<evidence type="ECO:0000256" key="7">
    <source>
        <dbReference type="ARBA" id="ARBA00023136"/>
    </source>
</evidence>
<evidence type="ECO:0000256" key="6">
    <source>
        <dbReference type="ARBA" id="ARBA00023004"/>
    </source>
</evidence>
<organism evidence="9 10">
    <name type="scientific">Wickerhamomyces ciferrii (strain ATCC 14091 / BCRC 22168 / CBS 111 / JCM 3599 / NBRC 0793 / NRRL Y-1031 F-60-10)</name>
    <name type="common">Yeast</name>
    <name type="synonym">Pichia ciferrii</name>
    <dbReference type="NCBI Taxonomy" id="1206466"/>
    <lineage>
        <taxon>Eukaryota</taxon>
        <taxon>Fungi</taxon>
        <taxon>Dikarya</taxon>
        <taxon>Ascomycota</taxon>
        <taxon>Saccharomycotina</taxon>
        <taxon>Saccharomycetes</taxon>
        <taxon>Phaffomycetales</taxon>
        <taxon>Wickerhamomycetaceae</taxon>
        <taxon>Wickerhamomyces</taxon>
    </lineage>
</organism>
<feature type="transmembrane region" description="Helical" evidence="8">
    <location>
        <begin position="78"/>
        <end position="99"/>
    </location>
</feature>
<gene>
    <name evidence="9" type="primary">SDH3</name>
    <name evidence="9" type="ORF">BN7_49</name>
</gene>
<dbReference type="eggNOG" id="KOG0449">
    <property type="taxonomic scope" value="Eukaryota"/>
</dbReference>
<dbReference type="SUPFAM" id="SSF81343">
    <property type="entry name" value="Fumarate reductase respiratory complex transmembrane subunits"/>
    <property type="match status" value="1"/>
</dbReference>
<dbReference type="AlphaFoldDB" id="K0KC92"/>
<dbReference type="HOGENOM" id="CLU_094691_0_0_1"/>
<name>K0KC92_WICCF</name>
<dbReference type="GO" id="GO:0008177">
    <property type="term" value="F:succinate dehydrogenase (quinone) activity"/>
    <property type="evidence" value="ECO:0007669"/>
    <property type="project" value="UniProtKB-EC"/>
</dbReference>
<evidence type="ECO:0000256" key="2">
    <source>
        <dbReference type="ARBA" id="ARBA00022617"/>
    </source>
</evidence>
<sequence>MLSTRLGLGLLKPSNKFLTLKSQQIISKRFINQVTTTHEREQEILTQQRKNRPSSPHLTIYQPQLTWYVSSLHRVTGVLLAGAFYGVTVAYAAGDLFNLGIDSNSIASYFQSLSTPTQYAIKATAAFPFFLHAANGVRHLIWDAGKELTMKGVYRTGYSVLAFTAVIGTFYTFF</sequence>
<feature type="transmembrane region" description="Helical" evidence="8">
    <location>
        <begin position="119"/>
        <end position="141"/>
    </location>
</feature>
<dbReference type="PANTHER" id="PTHR10978:SF5">
    <property type="entry name" value="SUCCINATE DEHYDROGENASE CYTOCHROME B560 SUBUNIT, MITOCHONDRIAL"/>
    <property type="match status" value="1"/>
</dbReference>
<keyword evidence="9" id="KW-0560">Oxidoreductase</keyword>
<comment type="subcellular location">
    <subcellularLocation>
        <location evidence="1">Membrane</location>
        <topology evidence="1">Multi-pass membrane protein</topology>
    </subcellularLocation>
</comment>
<protein>
    <submittedName>
        <fullName evidence="9">Succinate dehydrogenase (Ubiquinone) cytochrome b subunit</fullName>
        <ecNumber evidence="9">1.3.5.1</ecNumber>
    </submittedName>
</protein>
<dbReference type="InterPro" id="IPR000701">
    <property type="entry name" value="SuccDH_FuR_B_TM-su"/>
</dbReference>
<dbReference type="InParanoid" id="K0KC92"/>
<dbReference type="InterPro" id="IPR034804">
    <property type="entry name" value="SQR/QFR_C/D"/>
</dbReference>
<evidence type="ECO:0000256" key="8">
    <source>
        <dbReference type="SAM" id="Phobius"/>
    </source>
</evidence>
<evidence type="ECO:0000313" key="10">
    <source>
        <dbReference type="Proteomes" id="UP000009328"/>
    </source>
</evidence>
<keyword evidence="3 8" id="KW-0812">Transmembrane</keyword>
<dbReference type="GO" id="GO:0006121">
    <property type="term" value="P:mitochondrial electron transport, succinate to ubiquinone"/>
    <property type="evidence" value="ECO:0007669"/>
    <property type="project" value="TreeGrafter"/>
</dbReference>
<evidence type="ECO:0000256" key="5">
    <source>
        <dbReference type="ARBA" id="ARBA00022989"/>
    </source>
</evidence>
<keyword evidence="7 8" id="KW-0472">Membrane</keyword>
<dbReference type="Proteomes" id="UP000009328">
    <property type="component" value="Unassembled WGS sequence"/>
</dbReference>
<dbReference type="Pfam" id="PF01127">
    <property type="entry name" value="Sdh_cyt"/>
    <property type="match status" value="1"/>
</dbReference>
<dbReference type="PANTHER" id="PTHR10978">
    <property type="entry name" value="SUCCINATE DEHYDROGENASE CYTOCHROME B560 SUBUNIT"/>
    <property type="match status" value="1"/>
</dbReference>
<evidence type="ECO:0000256" key="3">
    <source>
        <dbReference type="ARBA" id="ARBA00022692"/>
    </source>
</evidence>
<dbReference type="GO" id="GO:0009055">
    <property type="term" value="F:electron transfer activity"/>
    <property type="evidence" value="ECO:0007669"/>
    <property type="project" value="InterPro"/>
</dbReference>
<dbReference type="CDD" id="cd03499">
    <property type="entry name" value="SQR_TypeC_SdhC"/>
    <property type="match status" value="1"/>
</dbReference>
<dbReference type="NCBIfam" id="TIGR02970">
    <property type="entry name" value="succ_dehyd_cytB"/>
    <property type="match status" value="1"/>
</dbReference>
<dbReference type="GO" id="GO:0046872">
    <property type="term" value="F:metal ion binding"/>
    <property type="evidence" value="ECO:0007669"/>
    <property type="project" value="UniProtKB-KW"/>
</dbReference>
<dbReference type="EMBL" id="CAIF01000001">
    <property type="protein sequence ID" value="CCH40516.1"/>
    <property type="molecule type" value="Genomic_DNA"/>
</dbReference>
<comment type="caution">
    <text evidence="9">The sequence shown here is derived from an EMBL/GenBank/DDBJ whole genome shotgun (WGS) entry which is preliminary data.</text>
</comment>
<accession>K0KC92</accession>
<keyword evidence="5 8" id="KW-1133">Transmembrane helix</keyword>
<keyword evidence="2" id="KW-0349">Heme</keyword>
<dbReference type="EC" id="1.3.5.1" evidence="9"/>
<dbReference type="PROSITE" id="PS01001">
    <property type="entry name" value="SDH_CYT_2"/>
    <property type="match status" value="1"/>
</dbReference>
<dbReference type="Gene3D" id="1.20.1300.10">
    <property type="entry name" value="Fumarate reductase/succinate dehydrogenase, transmembrane subunit"/>
    <property type="match status" value="1"/>
</dbReference>
<dbReference type="GO" id="GO:0031966">
    <property type="term" value="C:mitochondrial membrane"/>
    <property type="evidence" value="ECO:0007669"/>
    <property type="project" value="UniProtKB-ARBA"/>
</dbReference>
<keyword evidence="4" id="KW-0479">Metal-binding</keyword>
<evidence type="ECO:0000256" key="1">
    <source>
        <dbReference type="ARBA" id="ARBA00004141"/>
    </source>
</evidence>
<dbReference type="STRING" id="1206466.K0KC92"/>
<keyword evidence="6" id="KW-0408">Iron</keyword>
<dbReference type="FunCoup" id="K0KC92">
    <property type="interactions" value="407"/>
</dbReference>
<evidence type="ECO:0000313" key="9">
    <source>
        <dbReference type="EMBL" id="CCH40516.1"/>
    </source>
</evidence>